<evidence type="ECO:0000313" key="3">
    <source>
        <dbReference type="Proteomes" id="UP000253562"/>
    </source>
</evidence>
<dbReference type="AlphaFoldDB" id="A0A368KYN6"/>
<feature type="transmembrane region" description="Helical" evidence="1">
    <location>
        <begin position="73"/>
        <end position="98"/>
    </location>
</feature>
<organism evidence="2 3">
    <name type="scientific">Bremerella cremea</name>
    <dbReference type="NCBI Taxonomy" id="1031537"/>
    <lineage>
        <taxon>Bacteria</taxon>
        <taxon>Pseudomonadati</taxon>
        <taxon>Planctomycetota</taxon>
        <taxon>Planctomycetia</taxon>
        <taxon>Pirellulales</taxon>
        <taxon>Pirellulaceae</taxon>
        <taxon>Bremerella</taxon>
    </lineage>
</organism>
<keyword evidence="1" id="KW-0472">Membrane</keyword>
<evidence type="ECO:0000313" key="2">
    <source>
        <dbReference type="EMBL" id="RCS54422.1"/>
    </source>
</evidence>
<name>A0A368KYN6_9BACT</name>
<protein>
    <submittedName>
        <fullName evidence="2">Uncharacterized protein</fullName>
    </submittedName>
</protein>
<gene>
    <name evidence="2" type="ORF">DTL42_04570</name>
</gene>
<feature type="transmembrane region" description="Helical" evidence="1">
    <location>
        <begin position="118"/>
        <end position="146"/>
    </location>
</feature>
<comment type="caution">
    <text evidence="2">The sequence shown here is derived from an EMBL/GenBank/DDBJ whole genome shotgun (WGS) entry which is preliminary data.</text>
</comment>
<accession>A0A368KYN6</accession>
<proteinExistence type="predicted"/>
<feature type="transmembrane region" description="Helical" evidence="1">
    <location>
        <begin position="27"/>
        <end position="53"/>
    </location>
</feature>
<sequence length="166" mass="18549">MQPFQSPLGDAPTSLSPENPKLSLGVIFGRFLISLVAWAVHVLVAGGLFLVFVKTVPMAWEFAEQQDLDLAPITELTFHISMLFVNYSYLVGVWLLLFDLPTAVAVCYLPHRYQWVTWIWFTSIILLGFLLVVFAATGVCLLFAAFTFQLSAIFLKYSTALISLPL</sequence>
<reference evidence="2 3" key="1">
    <citation type="submission" date="2018-07" db="EMBL/GenBank/DDBJ databases">
        <title>Comparative genomes isolates from brazilian mangrove.</title>
        <authorList>
            <person name="De Araujo J.E."/>
            <person name="Taketani R.G."/>
            <person name="Silva M.C.P."/>
            <person name="Lourenco M.V."/>
            <person name="Oliveira V.M."/>
            <person name="Andreote F.D."/>
        </authorList>
    </citation>
    <scope>NUCLEOTIDE SEQUENCE [LARGE SCALE GENOMIC DNA]</scope>
    <source>
        <strain evidence="2 3">HEX PRIS-MGV</strain>
    </source>
</reference>
<keyword evidence="1" id="KW-1133">Transmembrane helix</keyword>
<evidence type="ECO:0000256" key="1">
    <source>
        <dbReference type="SAM" id="Phobius"/>
    </source>
</evidence>
<keyword evidence="1" id="KW-0812">Transmembrane</keyword>
<dbReference type="Proteomes" id="UP000253562">
    <property type="component" value="Unassembled WGS sequence"/>
</dbReference>
<dbReference type="EMBL" id="QPEX01000010">
    <property type="protein sequence ID" value="RCS54422.1"/>
    <property type="molecule type" value="Genomic_DNA"/>
</dbReference>